<dbReference type="EMBL" id="CP144747">
    <property type="protein sequence ID" value="WVZ62724.1"/>
    <property type="molecule type" value="Genomic_DNA"/>
</dbReference>
<feature type="domain" description="Bifunctional inhibitor/plant lipid transfer protein/seed storage helical" evidence="2">
    <location>
        <begin position="36"/>
        <end position="111"/>
    </location>
</feature>
<gene>
    <name evidence="3" type="ORF">U9M48_012434</name>
</gene>
<accession>A0AAQ3SZX9</accession>
<keyword evidence="4" id="KW-1185">Reference proteome</keyword>
<feature type="signal peptide" evidence="1">
    <location>
        <begin position="1"/>
        <end position="34"/>
    </location>
</feature>
<dbReference type="InterPro" id="IPR044741">
    <property type="entry name" value="NsLTP-like"/>
</dbReference>
<evidence type="ECO:0000256" key="1">
    <source>
        <dbReference type="SAM" id="SignalP"/>
    </source>
</evidence>
<evidence type="ECO:0000259" key="2">
    <source>
        <dbReference type="SMART" id="SM00499"/>
    </source>
</evidence>
<dbReference type="SMART" id="SM00499">
    <property type="entry name" value="AAI"/>
    <property type="match status" value="1"/>
</dbReference>
<dbReference type="PANTHER" id="PTHR33122">
    <property type="entry name" value="LIPID BINDING PROTEIN-RELATED"/>
    <property type="match status" value="1"/>
</dbReference>
<dbReference type="SUPFAM" id="SSF47699">
    <property type="entry name" value="Bifunctional inhibitor/lipid-transfer protein/seed storage 2S albumin"/>
    <property type="match status" value="1"/>
</dbReference>
<dbReference type="Proteomes" id="UP001341281">
    <property type="component" value="Chromosome 03"/>
</dbReference>
<dbReference type="GO" id="GO:0005504">
    <property type="term" value="F:fatty acid binding"/>
    <property type="evidence" value="ECO:0007669"/>
    <property type="project" value="InterPro"/>
</dbReference>
<dbReference type="InterPro" id="IPR039265">
    <property type="entry name" value="DIR1-like"/>
</dbReference>
<keyword evidence="1" id="KW-0732">Signal</keyword>
<dbReference type="CDD" id="cd04660">
    <property type="entry name" value="nsLTP_like"/>
    <property type="match status" value="1"/>
</dbReference>
<dbReference type="GO" id="GO:0009627">
    <property type="term" value="P:systemic acquired resistance"/>
    <property type="evidence" value="ECO:0007669"/>
    <property type="project" value="InterPro"/>
</dbReference>
<sequence length="111" mass="11337">MAAKAYHQATTRRVALVLLAVVVVLAASAETAHGICNISSDGLRACQPAAAVHNPTGQPSAQCCAALAGADLACLCRYKSSAGVWARLYKIDINRAMGLPAKCGLATPANC</sequence>
<evidence type="ECO:0000313" key="3">
    <source>
        <dbReference type="EMBL" id="WVZ62724.1"/>
    </source>
</evidence>
<dbReference type="AlphaFoldDB" id="A0AAQ3SZX9"/>
<name>A0AAQ3SZX9_PASNO</name>
<dbReference type="InterPro" id="IPR016140">
    <property type="entry name" value="Bifunc_inhib/LTP/seed_store"/>
</dbReference>
<reference evidence="3 4" key="1">
    <citation type="submission" date="2024-02" db="EMBL/GenBank/DDBJ databases">
        <title>High-quality chromosome-scale genome assembly of Pensacola bahiagrass (Paspalum notatum Flugge var. saurae).</title>
        <authorList>
            <person name="Vega J.M."/>
            <person name="Podio M."/>
            <person name="Orjuela J."/>
            <person name="Siena L.A."/>
            <person name="Pessino S.C."/>
            <person name="Combes M.C."/>
            <person name="Mariac C."/>
            <person name="Albertini E."/>
            <person name="Pupilli F."/>
            <person name="Ortiz J.P.A."/>
            <person name="Leblanc O."/>
        </authorList>
    </citation>
    <scope>NUCLEOTIDE SEQUENCE [LARGE SCALE GENOMIC DNA]</scope>
    <source>
        <strain evidence="3">R1</strain>
        <tissue evidence="3">Leaf</tissue>
    </source>
</reference>
<evidence type="ECO:0000313" key="4">
    <source>
        <dbReference type="Proteomes" id="UP001341281"/>
    </source>
</evidence>
<organism evidence="3 4">
    <name type="scientific">Paspalum notatum var. saurae</name>
    <dbReference type="NCBI Taxonomy" id="547442"/>
    <lineage>
        <taxon>Eukaryota</taxon>
        <taxon>Viridiplantae</taxon>
        <taxon>Streptophyta</taxon>
        <taxon>Embryophyta</taxon>
        <taxon>Tracheophyta</taxon>
        <taxon>Spermatophyta</taxon>
        <taxon>Magnoliopsida</taxon>
        <taxon>Liliopsida</taxon>
        <taxon>Poales</taxon>
        <taxon>Poaceae</taxon>
        <taxon>PACMAD clade</taxon>
        <taxon>Panicoideae</taxon>
        <taxon>Andropogonodae</taxon>
        <taxon>Paspaleae</taxon>
        <taxon>Paspalinae</taxon>
        <taxon>Paspalum</taxon>
    </lineage>
</organism>
<feature type="chain" id="PRO_5042911240" description="Bifunctional inhibitor/plant lipid transfer protein/seed storage helical domain-containing protein" evidence="1">
    <location>
        <begin position="35"/>
        <end position="111"/>
    </location>
</feature>
<proteinExistence type="predicted"/>
<protein>
    <recommendedName>
        <fullName evidence="2">Bifunctional inhibitor/plant lipid transfer protein/seed storage helical domain-containing protein</fullName>
    </recommendedName>
</protein>
<dbReference type="Gene3D" id="1.10.110.10">
    <property type="entry name" value="Plant lipid-transfer and hydrophobic proteins"/>
    <property type="match status" value="1"/>
</dbReference>
<dbReference type="PANTHER" id="PTHR33122:SF46">
    <property type="entry name" value="OS07G0290200 PROTEIN"/>
    <property type="match status" value="1"/>
</dbReference>
<dbReference type="Pfam" id="PF14368">
    <property type="entry name" value="LTP_2"/>
    <property type="match status" value="1"/>
</dbReference>
<dbReference type="InterPro" id="IPR036312">
    <property type="entry name" value="Bifun_inhib/LTP/seed_sf"/>
</dbReference>